<dbReference type="EMBL" id="JBHSMC010000001">
    <property type="protein sequence ID" value="MFC5463885.1"/>
    <property type="molecule type" value="Genomic_DNA"/>
</dbReference>
<feature type="transmembrane region" description="Helical" evidence="6">
    <location>
        <begin position="187"/>
        <end position="213"/>
    </location>
</feature>
<feature type="transmembrane region" description="Helical" evidence="6">
    <location>
        <begin position="50"/>
        <end position="71"/>
    </location>
</feature>
<feature type="transmembrane region" description="Helical" evidence="6">
    <location>
        <begin position="148"/>
        <end position="167"/>
    </location>
</feature>
<dbReference type="Pfam" id="PF09678">
    <property type="entry name" value="Caa3_CtaG"/>
    <property type="match status" value="1"/>
</dbReference>
<sequence length="303" mass="34666">MPLSIFGFRALWSPYFFIFVVLIIAGYFYITVKNRHKYSESEPLKKSEAILFVIAMVLLYATKGSPVDLMAHIMFTFHMVQMAILYLVIPILVIMGIPNWVWRKIVGIRVIEPVFKFLTKPLIAIIMFNGLFSVYHIPLIMDAVKMNIFIHALYTVVLFIFAILQWWPLVNKLEGHHQLHGLKKLAYLIGDSVLLTPACGLIIFAPAAMYGTYTDGEMWMKAMELCVPGTLLTNLSISGPELFVNMKPLEDQQLGGVIMKIMQEIILGTMLIKIFFEWYKKEQEEGDKINEAALLEPRTQPAE</sequence>
<proteinExistence type="predicted"/>
<reference evidence="8" key="1">
    <citation type="journal article" date="2019" name="Int. J. Syst. Evol. Microbiol.">
        <title>The Global Catalogue of Microorganisms (GCM) 10K type strain sequencing project: providing services to taxonomists for standard genome sequencing and annotation.</title>
        <authorList>
            <consortium name="The Broad Institute Genomics Platform"/>
            <consortium name="The Broad Institute Genome Sequencing Center for Infectious Disease"/>
            <person name="Wu L."/>
            <person name="Ma J."/>
        </authorList>
    </citation>
    <scope>NUCLEOTIDE SEQUENCE [LARGE SCALE GENOMIC DNA]</scope>
    <source>
        <strain evidence="8">CGMCC 1.12237</strain>
    </source>
</reference>
<keyword evidence="2" id="KW-1003">Cell membrane</keyword>
<comment type="subcellular location">
    <subcellularLocation>
        <location evidence="1">Cell membrane</location>
        <topology evidence="1">Multi-pass membrane protein</topology>
    </subcellularLocation>
</comment>
<name>A0ABW0LEX1_9BACI</name>
<keyword evidence="4 6" id="KW-1133">Transmembrane helix</keyword>
<accession>A0ABW0LEX1</accession>
<dbReference type="RefSeq" id="WP_144925037.1">
    <property type="nucleotide sequence ID" value="NZ_JBHSMC010000001.1"/>
</dbReference>
<evidence type="ECO:0000313" key="7">
    <source>
        <dbReference type="EMBL" id="MFC5463885.1"/>
    </source>
</evidence>
<dbReference type="NCBIfam" id="TIGR02737">
    <property type="entry name" value="caa3_CtaG"/>
    <property type="match status" value="1"/>
</dbReference>
<feature type="transmembrane region" description="Helical" evidence="6">
    <location>
        <begin position="122"/>
        <end position="141"/>
    </location>
</feature>
<keyword evidence="8" id="KW-1185">Reference proteome</keyword>
<feature type="transmembrane region" description="Helical" evidence="6">
    <location>
        <begin position="12"/>
        <end position="30"/>
    </location>
</feature>
<keyword evidence="3 6" id="KW-0812">Transmembrane</keyword>
<evidence type="ECO:0000256" key="1">
    <source>
        <dbReference type="ARBA" id="ARBA00004651"/>
    </source>
</evidence>
<protein>
    <submittedName>
        <fullName evidence="7">Cytochrome c oxidase assembly factor CtaG</fullName>
    </submittedName>
</protein>
<evidence type="ECO:0000256" key="2">
    <source>
        <dbReference type="ARBA" id="ARBA00022475"/>
    </source>
</evidence>
<dbReference type="Proteomes" id="UP001596147">
    <property type="component" value="Unassembled WGS sequence"/>
</dbReference>
<dbReference type="InterPro" id="IPR014108">
    <property type="entry name" value="Caa3-assmbl_CtaG"/>
</dbReference>
<evidence type="ECO:0000256" key="3">
    <source>
        <dbReference type="ARBA" id="ARBA00022692"/>
    </source>
</evidence>
<evidence type="ECO:0000256" key="5">
    <source>
        <dbReference type="ARBA" id="ARBA00023136"/>
    </source>
</evidence>
<dbReference type="InterPro" id="IPR019108">
    <property type="entry name" value="Caa3_assmbl_CtaG-rel"/>
</dbReference>
<evidence type="ECO:0000256" key="6">
    <source>
        <dbReference type="SAM" id="Phobius"/>
    </source>
</evidence>
<organism evidence="7 8">
    <name type="scientific">Lederbergia graminis</name>
    <dbReference type="NCBI Taxonomy" id="735518"/>
    <lineage>
        <taxon>Bacteria</taxon>
        <taxon>Bacillati</taxon>
        <taxon>Bacillota</taxon>
        <taxon>Bacilli</taxon>
        <taxon>Bacillales</taxon>
        <taxon>Bacillaceae</taxon>
        <taxon>Lederbergia</taxon>
    </lineage>
</organism>
<gene>
    <name evidence="7" type="primary">ctaG</name>
    <name evidence="7" type="ORF">ACFPM4_03825</name>
</gene>
<keyword evidence="5 6" id="KW-0472">Membrane</keyword>
<evidence type="ECO:0000313" key="8">
    <source>
        <dbReference type="Proteomes" id="UP001596147"/>
    </source>
</evidence>
<comment type="caution">
    <text evidence="7">The sequence shown here is derived from an EMBL/GenBank/DDBJ whole genome shotgun (WGS) entry which is preliminary data.</text>
</comment>
<feature type="transmembrane region" description="Helical" evidence="6">
    <location>
        <begin position="83"/>
        <end position="102"/>
    </location>
</feature>
<evidence type="ECO:0000256" key="4">
    <source>
        <dbReference type="ARBA" id="ARBA00022989"/>
    </source>
</evidence>